<dbReference type="EMBL" id="UGYN01000002">
    <property type="protein sequence ID" value="SUI49999.1"/>
    <property type="molecule type" value="Genomic_DNA"/>
</dbReference>
<sequence length="69" mass="7796">MMSDGPSGLIECVNIPKTISAILEHKLRLATKYELDTIYGTEDLWDFLELITVHNYNQRVISKAQTSGI</sequence>
<dbReference type="AlphaFoldDB" id="A0A379YTE9"/>
<organism evidence="1 2">
    <name type="scientific">Serratia quinivorans</name>
    <dbReference type="NCBI Taxonomy" id="137545"/>
    <lineage>
        <taxon>Bacteria</taxon>
        <taxon>Pseudomonadati</taxon>
        <taxon>Pseudomonadota</taxon>
        <taxon>Gammaproteobacteria</taxon>
        <taxon>Enterobacterales</taxon>
        <taxon>Yersiniaceae</taxon>
        <taxon>Serratia</taxon>
    </lineage>
</organism>
<evidence type="ECO:0000313" key="1">
    <source>
        <dbReference type="EMBL" id="SUI49999.1"/>
    </source>
</evidence>
<dbReference type="Proteomes" id="UP000255529">
    <property type="component" value="Unassembled WGS sequence"/>
</dbReference>
<gene>
    <name evidence="1" type="ORF">NCTC11544_01091</name>
</gene>
<reference evidence="1 2" key="1">
    <citation type="submission" date="2018-06" db="EMBL/GenBank/DDBJ databases">
        <authorList>
            <consortium name="Pathogen Informatics"/>
            <person name="Doyle S."/>
        </authorList>
    </citation>
    <scope>NUCLEOTIDE SEQUENCE [LARGE SCALE GENOMIC DNA]</scope>
    <source>
        <strain evidence="1 2">NCTC11544</strain>
    </source>
</reference>
<evidence type="ECO:0000313" key="2">
    <source>
        <dbReference type="Proteomes" id="UP000255529"/>
    </source>
</evidence>
<protein>
    <submittedName>
        <fullName evidence="1">Uncharacterized protein</fullName>
    </submittedName>
</protein>
<accession>A0A379YTE9</accession>
<name>A0A379YTE9_9GAMM</name>
<proteinExistence type="predicted"/>